<keyword evidence="2" id="KW-1185">Reference proteome</keyword>
<evidence type="ECO:0000313" key="2">
    <source>
        <dbReference type="Proteomes" id="UP000616151"/>
    </source>
</evidence>
<organism evidence="1 2">
    <name type="scientific">Taklimakanibacter albus</name>
    <dbReference type="NCBI Taxonomy" id="2800327"/>
    <lineage>
        <taxon>Bacteria</taxon>
        <taxon>Pseudomonadati</taxon>
        <taxon>Pseudomonadota</taxon>
        <taxon>Alphaproteobacteria</taxon>
        <taxon>Hyphomicrobiales</taxon>
        <taxon>Aestuariivirgaceae</taxon>
        <taxon>Taklimakanibacter</taxon>
    </lineage>
</organism>
<name>A0ACC5R3I8_9HYPH</name>
<dbReference type="Proteomes" id="UP000616151">
    <property type="component" value="Unassembled WGS sequence"/>
</dbReference>
<gene>
    <name evidence="1" type="ORF">JHL16_12695</name>
</gene>
<reference evidence="1" key="1">
    <citation type="submission" date="2021-01" db="EMBL/GenBank/DDBJ databases">
        <authorList>
            <person name="Sun Q."/>
        </authorList>
    </citation>
    <scope>NUCLEOTIDE SEQUENCE</scope>
    <source>
        <strain evidence="1">YIM B02566</strain>
    </source>
</reference>
<proteinExistence type="predicted"/>
<protein>
    <submittedName>
        <fullName evidence="1">ABC transporter permease</fullName>
    </submittedName>
</protein>
<accession>A0ACC5R3I8</accession>
<evidence type="ECO:0000313" key="1">
    <source>
        <dbReference type="EMBL" id="MBK1867207.1"/>
    </source>
</evidence>
<comment type="caution">
    <text evidence="1">The sequence shown here is derived from an EMBL/GenBank/DDBJ whole genome shotgun (WGS) entry which is preliminary data.</text>
</comment>
<sequence length="267" mass="29132">MRSAGDRLPLWIAGLVTGLVFILLYLPVFISLLFSIVEIRQGKILWETLSFRHYVTLWSNPSVMGAFSNTAIVALISVAVATVLALVLALYTEWEGAIGRRMLELVIYLPFLLPPIVTGLALLVASAELGLNRGLATIVLGHAVFVLAVAYRLVLTRLQALPHSLIEASFDLGAGRFQTLRYVLLPHLASAVMTGAVLALTLSFDETLISTFVAGDQMTLPLRLWAMMRVGFSPEINALVTLVLLVSIILAIIVAWRMKPRGQVEEG</sequence>
<dbReference type="EMBL" id="JAENHL010000007">
    <property type="protein sequence ID" value="MBK1867207.1"/>
    <property type="molecule type" value="Genomic_DNA"/>
</dbReference>